<dbReference type="EMBL" id="BAABCX010000002">
    <property type="protein sequence ID" value="GAA3538251.1"/>
    <property type="molecule type" value="Genomic_DNA"/>
</dbReference>
<evidence type="ECO:0000313" key="3">
    <source>
        <dbReference type="Proteomes" id="UP001500795"/>
    </source>
</evidence>
<feature type="region of interest" description="Disordered" evidence="1">
    <location>
        <begin position="1"/>
        <end position="38"/>
    </location>
</feature>
<comment type="caution">
    <text evidence="2">The sequence shown here is derived from an EMBL/GenBank/DDBJ whole genome shotgun (WGS) entry which is preliminary data.</text>
</comment>
<evidence type="ECO:0000256" key="1">
    <source>
        <dbReference type="SAM" id="MobiDB-lite"/>
    </source>
</evidence>
<evidence type="ECO:0000313" key="2">
    <source>
        <dbReference type="EMBL" id="GAA3538251.1"/>
    </source>
</evidence>
<protein>
    <submittedName>
        <fullName evidence="2">Uncharacterized protein</fullName>
    </submittedName>
</protein>
<keyword evidence="3" id="KW-1185">Reference proteome</keyword>
<sequence>MGNLWGSSAKQRRPIAGGLKHKKARHNGGQGTVHNRTYSKLIQWPGKARCNSLKASSNRV</sequence>
<gene>
    <name evidence="2" type="ORF">GCM10022394_17350</name>
</gene>
<dbReference type="Proteomes" id="UP001500795">
    <property type="component" value="Unassembled WGS sequence"/>
</dbReference>
<proteinExistence type="predicted"/>
<name>A0ABP6VNP7_9GAMM</name>
<organism evidence="2 3">
    <name type="scientific">Zobellella aerophila</name>
    <dbReference type="NCBI Taxonomy" id="870480"/>
    <lineage>
        <taxon>Bacteria</taxon>
        <taxon>Pseudomonadati</taxon>
        <taxon>Pseudomonadota</taxon>
        <taxon>Gammaproteobacteria</taxon>
        <taxon>Aeromonadales</taxon>
        <taxon>Aeromonadaceae</taxon>
        <taxon>Zobellella</taxon>
    </lineage>
</organism>
<reference evidence="3" key="1">
    <citation type="journal article" date="2019" name="Int. J. Syst. Evol. Microbiol.">
        <title>The Global Catalogue of Microorganisms (GCM) 10K type strain sequencing project: providing services to taxonomists for standard genome sequencing and annotation.</title>
        <authorList>
            <consortium name="The Broad Institute Genomics Platform"/>
            <consortium name="The Broad Institute Genome Sequencing Center for Infectious Disease"/>
            <person name="Wu L."/>
            <person name="Ma J."/>
        </authorList>
    </citation>
    <scope>NUCLEOTIDE SEQUENCE [LARGE SCALE GENOMIC DNA]</scope>
    <source>
        <strain evidence="3">JCM 17110</strain>
    </source>
</reference>
<accession>A0ABP6VNP7</accession>